<dbReference type="STRING" id="236814.IX39_20655"/>
<dbReference type="OrthoDB" id="1013073at2"/>
<dbReference type="PROSITE" id="PS50043">
    <property type="entry name" value="HTH_LUXR_2"/>
    <property type="match status" value="1"/>
</dbReference>
<dbReference type="GO" id="GO:0000160">
    <property type="term" value="P:phosphorelay signal transduction system"/>
    <property type="evidence" value="ECO:0007669"/>
    <property type="project" value="InterPro"/>
</dbReference>
<dbReference type="InterPro" id="IPR000792">
    <property type="entry name" value="Tscrpt_reg_LuxR_C"/>
</dbReference>
<name>A0A085YYE6_9FLAO</name>
<proteinExistence type="predicted"/>
<organism evidence="6 7">
    <name type="scientific">Chryseobacterium formosense</name>
    <dbReference type="NCBI Taxonomy" id="236814"/>
    <lineage>
        <taxon>Bacteria</taxon>
        <taxon>Pseudomonadati</taxon>
        <taxon>Bacteroidota</taxon>
        <taxon>Flavobacteriia</taxon>
        <taxon>Flavobacteriales</taxon>
        <taxon>Weeksellaceae</taxon>
        <taxon>Chryseobacterium group</taxon>
        <taxon>Chryseobacterium</taxon>
    </lineage>
</organism>
<dbReference type="Pfam" id="PF00196">
    <property type="entry name" value="GerE"/>
    <property type="match status" value="1"/>
</dbReference>
<feature type="modified residue" description="4-aspartylphosphate" evidence="3">
    <location>
        <position position="60"/>
    </location>
</feature>
<dbReference type="InterPro" id="IPR011006">
    <property type="entry name" value="CheY-like_superfamily"/>
</dbReference>
<feature type="domain" description="HTH luxR-type" evidence="4">
    <location>
        <begin position="149"/>
        <end position="214"/>
    </location>
</feature>
<dbReference type="PANTHER" id="PTHR45566:SF2">
    <property type="entry name" value="NARL SUBFAMILY"/>
    <property type="match status" value="1"/>
</dbReference>
<dbReference type="PANTHER" id="PTHR45566">
    <property type="entry name" value="HTH-TYPE TRANSCRIPTIONAL REGULATOR YHJB-RELATED"/>
    <property type="match status" value="1"/>
</dbReference>
<dbReference type="CDD" id="cd06170">
    <property type="entry name" value="LuxR_C_like"/>
    <property type="match status" value="1"/>
</dbReference>
<evidence type="ECO:0000256" key="2">
    <source>
        <dbReference type="ARBA" id="ARBA00023125"/>
    </source>
</evidence>
<dbReference type="InterPro" id="IPR016032">
    <property type="entry name" value="Sig_transdc_resp-reg_C-effctor"/>
</dbReference>
<dbReference type="InterPro" id="IPR036388">
    <property type="entry name" value="WH-like_DNA-bd_sf"/>
</dbReference>
<keyword evidence="2" id="KW-0238">DNA-binding</keyword>
<dbReference type="EMBL" id="JPRP01000008">
    <property type="protein sequence ID" value="KFE97209.1"/>
    <property type="molecule type" value="Genomic_DNA"/>
</dbReference>
<keyword evidence="7" id="KW-1185">Reference proteome</keyword>
<feature type="domain" description="Response regulatory" evidence="5">
    <location>
        <begin position="9"/>
        <end position="125"/>
    </location>
</feature>
<gene>
    <name evidence="6" type="ORF">IX39_20655</name>
</gene>
<dbReference type="SMART" id="SM00421">
    <property type="entry name" value="HTH_LUXR"/>
    <property type="match status" value="1"/>
</dbReference>
<accession>A0A085YYE6</accession>
<keyword evidence="1 3" id="KW-0597">Phosphoprotein</keyword>
<evidence type="ECO:0000256" key="1">
    <source>
        <dbReference type="ARBA" id="ARBA00022553"/>
    </source>
</evidence>
<dbReference type="SMART" id="SM00448">
    <property type="entry name" value="REC"/>
    <property type="match status" value="1"/>
</dbReference>
<dbReference type="GO" id="GO:0006355">
    <property type="term" value="P:regulation of DNA-templated transcription"/>
    <property type="evidence" value="ECO:0007669"/>
    <property type="project" value="InterPro"/>
</dbReference>
<evidence type="ECO:0000259" key="5">
    <source>
        <dbReference type="PROSITE" id="PS50110"/>
    </source>
</evidence>
<dbReference type="Proteomes" id="UP000028713">
    <property type="component" value="Unassembled WGS sequence"/>
</dbReference>
<dbReference type="RefSeq" id="WP_034679910.1">
    <property type="nucleotide sequence ID" value="NZ_FPAP01000003.1"/>
</dbReference>
<comment type="caution">
    <text evidence="6">The sequence shown here is derived from an EMBL/GenBank/DDBJ whole genome shotgun (WGS) entry which is preliminary data.</text>
</comment>
<dbReference type="SUPFAM" id="SSF46894">
    <property type="entry name" value="C-terminal effector domain of the bipartite response regulators"/>
    <property type="match status" value="1"/>
</dbReference>
<dbReference type="Gene3D" id="1.10.10.10">
    <property type="entry name" value="Winged helix-like DNA-binding domain superfamily/Winged helix DNA-binding domain"/>
    <property type="match status" value="1"/>
</dbReference>
<dbReference type="InterPro" id="IPR051015">
    <property type="entry name" value="EvgA-like"/>
</dbReference>
<dbReference type="GO" id="GO:0003677">
    <property type="term" value="F:DNA binding"/>
    <property type="evidence" value="ECO:0007669"/>
    <property type="project" value="UniProtKB-KW"/>
</dbReference>
<protein>
    <submittedName>
        <fullName evidence="6">LuxR family transcriptional regulator</fullName>
    </submittedName>
</protein>
<dbReference type="PRINTS" id="PR00038">
    <property type="entry name" value="HTHLUXR"/>
</dbReference>
<dbReference type="SUPFAM" id="SSF52172">
    <property type="entry name" value="CheY-like"/>
    <property type="match status" value="1"/>
</dbReference>
<dbReference type="PROSITE" id="PS50110">
    <property type="entry name" value="RESPONSE_REGULATORY"/>
    <property type="match status" value="1"/>
</dbReference>
<reference evidence="6 7" key="1">
    <citation type="submission" date="2014-07" db="EMBL/GenBank/DDBJ databases">
        <title>Genome of Chryseobacterium formosense LMG 24722.</title>
        <authorList>
            <person name="Pipes S.E."/>
            <person name="Stropko S.J."/>
            <person name="Newman J.D."/>
        </authorList>
    </citation>
    <scope>NUCLEOTIDE SEQUENCE [LARGE SCALE GENOMIC DNA]</scope>
    <source>
        <strain evidence="6 7">LMG 24722</strain>
    </source>
</reference>
<evidence type="ECO:0000259" key="4">
    <source>
        <dbReference type="PROSITE" id="PS50043"/>
    </source>
</evidence>
<dbReference type="InterPro" id="IPR058245">
    <property type="entry name" value="NreC/VraR/RcsB-like_REC"/>
</dbReference>
<dbReference type="eggNOG" id="COG2197">
    <property type="taxonomic scope" value="Bacteria"/>
</dbReference>
<sequence>MKDLKSNVRIVVADDHGIVRMGLIQTIKRLRPSAIISEVEDYKSLFKVIQKEELDLAIMDVNMPNGSVQEAIDYIKIHQPSLRILIFSSQDEELYAMRYLKMGAGGYLSKQSSNAVIETALTAMLSTGRYVSDEVKEAMFLESLNGTTKNSPFEALSDRELQIANKLAEGLPLKEISNQLNLHPSTISTYKIRLFEKLKVRSLPELVEILRLYNQ</sequence>
<dbReference type="AlphaFoldDB" id="A0A085YYE6"/>
<dbReference type="Gene3D" id="3.40.50.2300">
    <property type="match status" value="1"/>
</dbReference>
<evidence type="ECO:0000313" key="7">
    <source>
        <dbReference type="Proteomes" id="UP000028713"/>
    </source>
</evidence>
<dbReference type="InterPro" id="IPR001789">
    <property type="entry name" value="Sig_transdc_resp-reg_receiver"/>
</dbReference>
<evidence type="ECO:0000313" key="6">
    <source>
        <dbReference type="EMBL" id="KFE97209.1"/>
    </source>
</evidence>
<dbReference type="Pfam" id="PF00072">
    <property type="entry name" value="Response_reg"/>
    <property type="match status" value="1"/>
</dbReference>
<dbReference type="CDD" id="cd17535">
    <property type="entry name" value="REC_NarL-like"/>
    <property type="match status" value="1"/>
</dbReference>
<evidence type="ECO:0000256" key="3">
    <source>
        <dbReference type="PROSITE-ProRule" id="PRU00169"/>
    </source>
</evidence>